<organism evidence="1 2">
    <name type="scientific">Novosphingobium capsulatum</name>
    <dbReference type="NCBI Taxonomy" id="13688"/>
    <lineage>
        <taxon>Bacteria</taxon>
        <taxon>Pseudomonadati</taxon>
        <taxon>Pseudomonadota</taxon>
        <taxon>Alphaproteobacteria</taxon>
        <taxon>Sphingomonadales</taxon>
        <taxon>Sphingomonadaceae</taxon>
        <taxon>Novosphingobium</taxon>
    </lineage>
</organism>
<sequence>MTAARLTTSAKATGAFPPVYSPPTMAQWCEMHHAPRRGWLARVLNKEVRHG</sequence>
<keyword evidence="2" id="KW-1185">Reference proteome</keyword>
<reference evidence="1 2" key="1">
    <citation type="submission" date="2023-07" db="EMBL/GenBank/DDBJ databases">
        <title>Sorghum-associated microbial communities from plants grown in Nebraska, USA.</title>
        <authorList>
            <person name="Schachtman D."/>
        </authorList>
    </citation>
    <scope>NUCLEOTIDE SEQUENCE [LARGE SCALE GENOMIC DNA]</scope>
    <source>
        <strain evidence="1 2">DS1027</strain>
    </source>
</reference>
<accession>A0ABU1MMF3</accession>
<evidence type="ECO:0000313" key="2">
    <source>
        <dbReference type="Proteomes" id="UP001184150"/>
    </source>
</evidence>
<dbReference type="EMBL" id="JAVDRD010000005">
    <property type="protein sequence ID" value="MDR6511514.1"/>
    <property type="molecule type" value="Genomic_DNA"/>
</dbReference>
<protein>
    <submittedName>
        <fullName evidence="1">Uncharacterized protein</fullName>
    </submittedName>
</protein>
<dbReference type="RefSeq" id="WP_309805384.1">
    <property type="nucleotide sequence ID" value="NZ_JAVDRD010000005.1"/>
</dbReference>
<evidence type="ECO:0000313" key="1">
    <source>
        <dbReference type="EMBL" id="MDR6511514.1"/>
    </source>
</evidence>
<dbReference type="Proteomes" id="UP001184150">
    <property type="component" value="Unassembled WGS sequence"/>
</dbReference>
<name>A0ABU1MMF3_9SPHN</name>
<gene>
    <name evidence="1" type="ORF">J2792_002386</name>
</gene>
<comment type="caution">
    <text evidence="1">The sequence shown here is derived from an EMBL/GenBank/DDBJ whole genome shotgun (WGS) entry which is preliminary data.</text>
</comment>
<proteinExistence type="predicted"/>